<sequence length="104" mass="12173">MGRMAPLKTQLGNIAKSGIMAPMTYLEWTYMRNELLDRMWKEVMDNTDAPEQYITKCLANISVLWRGWKSRENKKYDKKLETNKLKNVRPSLLPGLLGINGRLW</sequence>
<gene>
    <name evidence="1" type="ORF">Dsin_011921</name>
</gene>
<name>A0AAE0AHA4_9ROSI</name>
<evidence type="ECO:0000313" key="1">
    <source>
        <dbReference type="EMBL" id="KAK3217951.1"/>
    </source>
</evidence>
<dbReference type="Proteomes" id="UP001281410">
    <property type="component" value="Unassembled WGS sequence"/>
</dbReference>
<dbReference type="EMBL" id="JANJYJ010000004">
    <property type="protein sequence ID" value="KAK3217951.1"/>
    <property type="molecule type" value="Genomic_DNA"/>
</dbReference>
<accession>A0AAE0AHA4</accession>
<organism evidence="1 2">
    <name type="scientific">Dipteronia sinensis</name>
    <dbReference type="NCBI Taxonomy" id="43782"/>
    <lineage>
        <taxon>Eukaryota</taxon>
        <taxon>Viridiplantae</taxon>
        <taxon>Streptophyta</taxon>
        <taxon>Embryophyta</taxon>
        <taxon>Tracheophyta</taxon>
        <taxon>Spermatophyta</taxon>
        <taxon>Magnoliopsida</taxon>
        <taxon>eudicotyledons</taxon>
        <taxon>Gunneridae</taxon>
        <taxon>Pentapetalae</taxon>
        <taxon>rosids</taxon>
        <taxon>malvids</taxon>
        <taxon>Sapindales</taxon>
        <taxon>Sapindaceae</taxon>
        <taxon>Hippocastanoideae</taxon>
        <taxon>Acereae</taxon>
        <taxon>Dipteronia</taxon>
    </lineage>
</organism>
<proteinExistence type="predicted"/>
<protein>
    <submittedName>
        <fullName evidence="1">Uncharacterized protein</fullName>
    </submittedName>
</protein>
<keyword evidence="2" id="KW-1185">Reference proteome</keyword>
<comment type="caution">
    <text evidence="1">The sequence shown here is derived from an EMBL/GenBank/DDBJ whole genome shotgun (WGS) entry which is preliminary data.</text>
</comment>
<evidence type="ECO:0000313" key="2">
    <source>
        <dbReference type="Proteomes" id="UP001281410"/>
    </source>
</evidence>
<reference evidence="1" key="1">
    <citation type="journal article" date="2023" name="Plant J.">
        <title>Genome sequences and population genomics provide insights into the demographic history, inbreeding, and mutation load of two 'living fossil' tree species of Dipteronia.</title>
        <authorList>
            <person name="Feng Y."/>
            <person name="Comes H.P."/>
            <person name="Chen J."/>
            <person name="Zhu S."/>
            <person name="Lu R."/>
            <person name="Zhang X."/>
            <person name="Li P."/>
            <person name="Qiu J."/>
            <person name="Olsen K.M."/>
            <person name="Qiu Y."/>
        </authorList>
    </citation>
    <scope>NUCLEOTIDE SEQUENCE</scope>
    <source>
        <strain evidence="1">NBL</strain>
    </source>
</reference>
<dbReference type="AlphaFoldDB" id="A0AAE0AHA4"/>